<evidence type="ECO:0000313" key="6">
    <source>
        <dbReference type="Proteomes" id="UP000177870"/>
    </source>
</evidence>
<keyword evidence="2" id="KW-0964">Secreted</keyword>
<dbReference type="EMBL" id="CP017599">
    <property type="protein sequence ID" value="AOW99561.1"/>
    <property type="molecule type" value="Genomic_DNA"/>
</dbReference>
<organism evidence="5 6">
    <name type="scientific">Moorena producens PAL-8-15-08-1</name>
    <dbReference type="NCBI Taxonomy" id="1458985"/>
    <lineage>
        <taxon>Bacteria</taxon>
        <taxon>Bacillati</taxon>
        <taxon>Cyanobacteriota</taxon>
        <taxon>Cyanophyceae</taxon>
        <taxon>Coleofasciculales</taxon>
        <taxon>Coleofasciculaceae</taxon>
        <taxon>Moorena</taxon>
    </lineage>
</organism>
<evidence type="ECO:0000256" key="1">
    <source>
        <dbReference type="ARBA" id="ARBA00004613"/>
    </source>
</evidence>
<dbReference type="PROSITE" id="PS00984">
    <property type="entry name" value="UROTENSIN_II"/>
    <property type="match status" value="1"/>
</dbReference>
<comment type="subcellular location">
    <subcellularLocation>
        <location evidence="1">Secreted</location>
    </subcellularLocation>
</comment>
<reference evidence="6" key="1">
    <citation type="submission" date="2016-10" db="EMBL/GenBank/DDBJ databases">
        <title>Comparative genomics uncovers the prolific and rare metabolic potential of the cyanobacterial genus Moorea.</title>
        <authorList>
            <person name="Leao T."/>
            <person name="Castelao G."/>
            <person name="Korobeynikov A."/>
            <person name="Monroe E.A."/>
            <person name="Podell S."/>
            <person name="Glukhov E."/>
            <person name="Allen E."/>
            <person name="Gerwick W.H."/>
            <person name="Gerwick L."/>
        </authorList>
    </citation>
    <scope>NUCLEOTIDE SEQUENCE [LARGE SCALE GENOMIC DNA]</scope>
    <source>
        <strain evidence="6">PAL-8-15-08-1</strain>
    </source>
</reference>
<keyword evidence="3" id="KW-0372">Hormone</keyword>
<evidence type="ECO:0000313" key="5">
    <source>
        <dbReference type="EMBL" id="AOW99561.1"/>
    </source>
</evidence>
<dbReference type="InterPro" id="IPR001483">
    <property type="entry name" value="Urotensin_II"/>
</dbReference>
<name>A0A1D8TPJ7_9CYAN</name>
<proteinExistence type="predicted"/>
<dbReference type="GO" id="GO:0005179">
    <property type="term" value="F:hormone activity"/>
    <property type="evidence" value="ECO:0007669"/>
    <property type="project" value="UniProtKB-KW"/>
</dbReference>
<dbReference type="KEGG" id="mpro:BJP34_08935"/>
<dbReference type="AlphaFoldDB" id="A0A1D8TPJ7"/>
<evidence type="ECO:0000256" key="2">
    <source>
        <dbReference type="ARBA" id="ARBA00022525"/>
    </source>
</evidence>
<accession>A0A1D8TPJ7</accession>
<evidence type="ECO:0000256" key="4">
    <source>
        <dbReference type="ARBA" id="ARBA00023157"/>
    </source>
</evidence>
<dbReference type="RefSeq" id="WP_070392043.1">
    <property type="nucleotide sequence ID" value="NZ_CP017599.1"/>
</dbReference>
<sequence length="220" mass="25500">MGLGAKPLDVYSHWFTLVYTAPDDSVERFPIHGLTLDKEIPIKYSGTLEHWCGMTASQAAKAIDEKLTTFREFLNSDFRDKPKDYYSTIRGNCEQLKLVKEDVFNIDYVICFWKYCDNNVKASKLVSAFEDYCSKKRKEEIIEHKNEIKGKQIAIAEICRLWYDLANLQFDDGQYSDALLSANKALLLVNDDLLMSPMKFDFHEEVSLLLDKISRKLENQ</sequence>
<keyword evidence="4" id="KW-1015">Disulfide bond</keyword>
<dbReference type="Proteomes" id="UP000177870">
    <property type="component" value="Chromosome"/>
</dbReference>
<protein>
    <submittedName>
        <fullName evidence="5">Uncharacterized protein</fullName>
    </submittedName>
</protein>
<dbReference type="GO" id="GO:0005576">
    <property type="term" value="C:extracellular region"/>
    <property type="evidence" value="ECO:0007669"/>
    <property type="project" value="UniProtKB-SubCell"/>
</dbReference>
<evidence type="ECO:0000256" key="3">
    <source>
        <dbReference type="ARBA" id="ARBA00022702"/>
    </source>
</evidence>
<gene>
    <name evidence="5" type="ORF">BJP34_08935</name>
</gene>